<evidence type="ECO:0000256" key="1">
    <source>
        <dbReference type="SAM" id="Phobius"/>
    </source>
</evidence>
<protein>
    <submittedName>
        <fullName evidence="2">Uncharacterized protein</fullName>
    </submittedName>
</protein>
<dbReference type="RefSeq" id="XP_046013034.1">
    <property type="nucleotide sequence ID" value="XM_046154016.1"/>
</dbReference>
<evidence type="ECO:0000313" key="2">
    <source>
        <dbReference type="EMBL" id="KAH7031354.1"/>
    </source>
</evidence>
<dbReference type="AlphaFoldDB" id="A0A9P9BUD6"/>
<keyword evidence="1" id="KW-0472">Membrane</keyword>
<reference evidence="2" key="1">
    <citation type="journal article" date="2021" name="Nat. Commun.">
        <title>Genetic determinants of endophytism in the Arabidopsis root mycobiome.</title>
        <authorList>
            <person name="Mesny F."/>
            <person name="Miyauchi S."/>
            <person name="Thiergart T."/>
            <person name="Pickel B."/>
            <person name="Atanasova L."/>
            <person name="Karlsson M."/>
            <person name="Huettel B."/>
            <person name="Barry K.W."/>
            <person name="Haridas S."/>
            <person name="Chen C."/>
            <person name="Bauer D."/>
            <person name="Andreopoulos W."/>
            <person name="Pangilinan J."/>
            <person name="LaButti K."/>
            <person name="Riley R."/>
            <person name="Lipzen A."/>
            <person name="Clum A."/>
            <person name="Drula E."/>
            <person name="Henrissat B."/>
            <person name="Kohler A."/>
            <person name="Grigoriev I.V."/>
            <person name="Martin F.M."/>
            <person name="Hacquard S."/>
        </authorList>
    </citation>
    <scope>NUCLEOTIDE SEQUENCE</scope>
    <source>
        <strain evidence="2">MPI-CAGE-CH-0230</strain>
    </source>
</reference>
<proteinExistence type="predicted"/>
<organism evidence="2 3">
    <name type="scientific">Microdochium trichocladiopsis</name>
    <dbReference type="NCBI Taxonomy" id="1682393"/>
    <lineage>
        <taxon>Eukaryota</taxon>
        <taxon>Fungi</taxon>
        <taxon>Dikarya</taxon>
        <taxon>Ascomycota</taxon>
        <taxon>Pezizomycotina</taxon>
        <taxon>Sordariomycetes</taxon>
        <taxon>Xylariomycetidae</taxon>
        <taxon>Xylariales</taxon>
        <taxon>Microdochiaceae</taxon>
        <taxon>Microdochium</taxon>
    </lineage>
</organism>
<dbReference type="GeneID" id="70183562"/>
<gene>
    <name evidence="2" type="ORF">B0I36DRAFT_323744</name>
</gene>
<dbReference type="EMBL" id="JAGTJQ010000005">
    <property type="protein sequence ID" value="KAH7031354.1"/>
    <property type="molecule type" value="Genomic_DNA"/>
</dbReference>
<keyword evidence="1" id="KW-1133">Transmembrane helix</keyword>
<comment type="caution">
    <text evidence="2">The sequence shown here is derived from an EMBL/GenBank/DDBJ whole genome shotgun (WGS) entry which is preliminary data.</text>
</comment>
<keyword evidence="3" id="KW-1185">Reference proteome</keyword>
<sequence>MEAPSRHTGSVWTCHSGRAVKQSQMCLGRAPWEACVILLIPIRLVAILFVFLHHWVLHEHPSTRRETLQRFLPSPCGKQCHQAKLSWWLLGARQWFR</sequence>
<keyword evidence="1" id="KW-0812">Transmembrane</keyword>
<name>A0A9P9BUD6_9PEZI</name>
<evidence type="ECO:0000313" key="3">
    <source>
        <dbReference type="Proteomes" id="UP000756346"/>
    </source>
</evidence>
<accession>A0A9P9BUD6</accession>
<feature type="transmembrane region" description="Helical" evidence="1">
    <location>
        <begin position="36"/>
        <end position="57"/>
    </location>
</feature>
<dbReference type="Proteomes" id="UP000756346">
    <property type="component" value="Unassembled WGS sequence"/>
</dbReference>